<feature type="domain" description="YbaK/aminoacyl-tRNA synthetase-associated" evidence="1">
    <location>
        <begin position="115"/>
        <end position="221"/>
    </location>
</feature>
<protein>
    <recommendedName>
        <fullName evidence="1">YbaK/aminoacyl-tRNA synthetase-associated domain-containing protein</fullName>
    </recommendedName>
</protein>
<dbReference type="PANTHER" id="PTHR30411">
    <property type="entry name" value="CYTOPLASMIC PROTEIN"/>
    <property type="match status" value="1"/>
</dbReference>
<dbReference type="SUPFAM" id="SSF55826">
    <property type="entry name" value="YbaK/ProRS associated domain"/>
    <property type="match status" value="1"/>
</dbReference>
<evidence type="ECO:0000259" key="1">
    <source>
        <dbReference type="Pfam" id="PF04073"/>
    </source>
</evidence>
<comment type="caution">
    <text evidence="2">The sequence shown here is derived from an EMBL/GenBank/DDBJ whole genome shotgun (WGS) entry which is preliminary data.</text>
</comment>
<evidence type="ECO:0000313" key="2">
    <source>
        <dbReference type="EMBL" id="KAF5729861.1"/>
    </source>
</evidence>
<dbReference type="Proteomes" id="UP000593562">
    <property type="component" value="Unassembled WGS sequence"/>
</dbReference>
<gene>
    <name evidence="2" type="ORF">HS088_TW20G00226</name>
</gene>
<dbReference type="InterPro" id="IPR007214">
    <property type="entry name" value="YbaK/aa-tRNA-synth-assoc-dom"/>
</dbReference>
<dbReference type="InParanoid" id="A0A7J7C6W0"/>
<name>A0A7J7C6W0_TRIWF</name>
<dbReference type="InterPro" id="IPR036754">
    <property type="entry name" value="YbaK/aa-tRNA-synt-asso_dom_sf"/>
</dbReference>
<dbReference type="OrthoDB" id="1058301at2759"/>
<dbReference type="GO" id="GO:0002161">
    <property type="term" value="F:aminoacyl-tRNA deacylase activity"/>
    <property type="evidence" value="ECO:0007669"/>
    <property type="project" value="InterPro"/>
</dbReference>
<evidence type="ECO:0000313" key="3">
    <source>
        <dbReference type="Proteomes" id="UP000593562"/>
    </source>
</evidence>
<dbReference type="CDD" id="cd04332">
    <property type="entry name" value="YbaK_like"/>
    <property type="match status" value="1"/>
</dbReference>
<reference evidence="2 3" key="1">
    <citation type="journal article" date="2020" name="Nat. Commun.">
        <title>Genome of Tripterygium wilfordii and identification of cytochrome P450 involved in triptolide biosynthesis.</title>
        <authorList>
            <person name="Tu L."/>
            <person name="Su P."/>
            <person name="Zhang Z."/>
            <person name="Gao L."/>
            <person name="Wang J."/>
            <person name="Hu T."/>
            <person name="Zhou J."/>
            <person name="Zhang Y."/>
            <person name="Zhao Y."/>
            <person name="Liu Y."/>
            <person name="Song Y."/>
            <person name="Tong Y."/>
            <person name="Lu Y."/>
            <person name="Yang J."/>
            <person name="Xu C."/>
            <person name="Jia M."/>
            <person name="Peters R.J."/>
            <person name="Huang L."/>
            <person name="Gao W."/>
        </authorList>
    </citation>
    <scope>NUCLEOTIDE SEQUENCE [LARGE SCALE GENOMIC DNA]</scope>
    <source>
        <strain evidence="3">cv. XIE 37</strain>
        <tissue evidence="2">Leaf</tissue>
    </source>
</reference>
<accession>A0A7J7C6W0</accession>
<dbReference type="EMBL" id="JAAARO010000020">
    <property type="protein sequence ID" value="KAF5729861.1"/>
    <property type="molecule type" value="Genomic_DNA"/>
</dbReference>
<sequence length="234" mass="26134">MEATLADLERVQTRILRRIAELELSHLPQNHLSESLPVASSHTNCGQDNSGTVARLSAMLRSNGVNDFLFKRVPSDYYDWTLESRREILGAASVDHLCKSIVLVNTQAPSNVVDCSDRNYSKYYIVVVQYTARFNAETVKNFLYSLNNGQLSKKKFNMRLAPEETSVKLTGYGHNAVTCIGMQTDIPVILDEAIVKLTPDFFWLGGGEVDLKLGVRTSEFINFVKPFIFSCSGA</sequence>
<keyword evidence="3" id="KW-1185">Reference proteome</keyword>
<organism evidence="2 3">
    <name type="scientific">Tripterygium wilfordii</name>
    <name type="common">Thunder God vine</name>
    <dbReference type="NCBI Taxonomy" id="458696"/>
    <lineage>
        <taxon>Eukaryota</taxon>
        <taxon>Viridiplantae</taxon>
        <taxon>Streptophyta</taxon>
        <taxon>Embryophyta</taxon>
        <taxon>Tracheophyta</taxon>
        <taxon>Spermatophyta</taxon>
        <taxon>Magnoliopsida</taxon>
        <taxon>eudicotyledons</taxon>
        <taxon>Gunneridae</taxon>
        <taxon>Pentapetalae</taxon>
        <taxon>rosids</taxon>
        <taxon>fabids</taxon>
        <taxon>Celastrales</taxon>
        <taxon>Celastraceae</taxon>
        <taxon>Tripterygium</taxon>
    </lineage>
</organism>
<proteinExistence type="predicted"/>
<dbReference type="FunCoup" id="A0A7J7C6W0">
    <property type="interactions" value="205"/>
</dbReference>
<dbReference type="Pfam" id="PF04073">
    <property type="entry name" value="tRNA_edit"/>
    <property type="match status" value="1"/>
</dbReference>
<dbReference type="AlphaFoldDB" id="A0A7J7C6W0"/>
<dbReference type="Gene3D" id="3.90.960.10">
    <property type="entry name" value="YbaK/aminoacyl-tRNA synthetase-associated domain"/>
    <property type="match status" value="1"/>
</dbReference>
<dbReference type="PANTHER" id="PTHR30411:SF4">
    <property type="entry name" value="YBAK_AMINOACYL-TRNA SYNTHETASE-ASSOCIATED DOMAIN-CONTAINING PROTEIN"/>
    <property type="match status" value="1"/>
</dbReference>